<name>A0ABX7RMW5_9ACTN</name>
<evidence type="ECO:0000313" key="5">
    <source>
        <dbReference type="EMBL" id="QSY48838.1"/>
    </source>
</evidence>
<dbReference type="Proteomes" id="UP000671836">
    <property type="component" value="Chromosome"/>
</dbReference>
<dbReference type="PANTHER" id="PTHR48050:SF13">
    <property type="entry name" value="STEROL 3-BETA-GLUCOSYLTRANSFERASE UGT80A2"/>
    <property type="match status" value="1"/>
</dbReference>
<keyword evidence="1" id="KW-0808">Transferase</keyword>
<dbReference type="Pfam" id="PF03033">
    <property type="entry name" value="Glyco_transf_28"/>
    <property type="match status" value="1"/>
</dbReference>
<keyword evidence="6" id="KW-1185">Reference proteome</keyword>
<gene>
    <name evidence="5" type="ORF">J3S04_28070</name>
</gene>
<accession>A0ABX7RMW5</accession>
<reference evidence="5 6" key="1">
    <citation type="submission" date="2021-03" db="EMBL/GenBank/DDBJ databases">
        <title>Streptomyces strains.</title>
        <authorList>
            <person name="Lund M.B."/>
            <person name="Toerring T."/>
        </authorList>
    </citation>
    <scope>NUCLEOTIDE SEQUENCE [LARGE SCALE GENOMIC DNA]</scope>
    <source>
        <strain evidence="5 6">KCC S-1010</strain>
    </source>
</reference>
<evidence type="ECO:0000259" key="3">
    <source>
        <dbReference type="Pfam" id="PF03033"/>
    </source>
</evidence>
<feature type="domain" description="Erythromycin biosynthesis protein CIII-like C-terminal" evidence="4">
    <location>
        <begin position="293"/>
        <end position="413"/>
    </location>
</feature>
<dbReference type="EMBL" id="CP071595">
    <property type="protein sequence ID" value="QSY48838.1"/>
    <property type="molecule type" value="Genomic_DNA"/>
</dbReference>
<evidence type="ECO:0000256" key="1">
    <source>
        <dbReference type="ARBA" id="ARBA00022679"/>
    </source>
</evidence>
<protein>
    <submittedName>
        <fullName evidence="5">Glycosyltransferase family 1 protein</fullName>
    </submittedName>
</protein>
<dbReference type="InterPro" id="IPR004276">
    <property type="entry name" value="GlycoTrans_28_N"/>
</dbReference>
<dbReference type="InterPro" id="IPR010610">
    <property type="entry name" value="EryCIII-like_C"/>
</dbReference>
<evidence type="ECO:0000259" key="4">
    <source>
        <dbReference type="Pfam" id="PF06722"/>
    </source>
</evidence>
<feature type="domain" description="Glycosyltransferase family 28 N-terminal" evidence="3">
    <location>
        <begin position="3"/>
        <end position="130"/>
    </location>
</feature>
<dbReference type="Gene3D" id="3.40.50.2000">
    <property type="entry name" value="Glycogen Phosphorylase B"/>
    <property type="match status" value="2"/>
</dbReference>
<feature type="region of interest" description="Disordered" evidence="2">
    <location>
        <begin position="53"/>
        <end position="75"/>
    </location>
</feature>
<dbReference type="InterPro" id="IPR002213">
    <property type="entry name" value="UDP_glucos_trans"/>
</dbReference>
<dbReference type="InterPro" id="IPR050426">
    <property type="entry name" value="Glycosyltransferase_28"/>
</dbReference>
<dbReference type="CDD" id="cd03784">
    <property type="entry name" value="GT1_Gtf-like"/>
    <property type="match status" value="1"/>
</dbReference>
<evidence type="ECO:0000256" key="2">
    <source>
        <dbReference type="SAM" id="MobiDB-lite"/>
    </source>
</evidence>
<proteinExistence type="predicted"/>
<sequence length="420" mass="43464">MRVLIMTAGSRGDVAPYTGIGARLREAGHHVAVAAPGSFAGLVADSGLDFQGLPVDPRGRKPPADGSGGSGGAPSGTRELIRAAAAFVRDLGRGLADAAEAHDAQLLLLSTTTAPLGWHVAEAMGIPTLGAYLQPVAPTADFPPVVGGGRSLGRWGNRGAGRLALRVVDRVHAAAVKDLRDRLGLPPVPPRTVRRRLEQADWPVLHGFSPTLVPRPADWREGLRVVGNWWPHTDAGRRLPGAVEDFLRAGPPPVFVGFGSMGAGEGERLSELAVRALRRAGARGVVQAGSAGLSVATDDVLTVGDVPHALLFPRMAAVVHHAGAGTTAAALRAGVPAVPVPVTADQPFWARRVAALGAATGPVPFAELSADRLADAIRRALDEPSHRDRARSAATALKAQDGAGEVVRAIEDMARQGSRP</sequence>
<dbReference type="PANTHER" id="PTHR48050">
    <property type="entry name" value="STEROL 3-BETA-GLUCOSYLTRANSFERASE"/>
    <property type="match status" value="1"/>
</dbReference>
<evidence type="ECO:0000313" key="6">
    <source>
        <dbReference type="Proteomes" id="UP000671836"/>
    </source>
</evidence>
<dbReference type="RefSeq" id="WP_086566776.1">
    <property type="nucleotide sequence ID" value="NZ_CP071595.1"/>
</dbReference>
<organism evidence="5 6">
    <name type="scientific">Streptomyces griseocarneus</name>
    <dbReference type="NCBI Taxonomy" id="51201"/>
    <lineage>
        <taxon>Bacteria</taxon>
        <taxon>Bacillati</taxon>
        <taxon>Actinomycetota</taxon>
        <taxon>Actinomycetes</taxon>
        <taxon>Kitasatosporales</taxon>
        <taxon>Streptomycetaceae</taxon>
        <taxon>Streptomyces</taxon>
    </lineage>
</organism>
<dbReference type="SUPFAM" id="SSF53756">
    <property type="entry name" value="UDP-Glycosyltransferase/glycogen phosphorylase"/>
    <property type="match status" value="1"/>
</dbReference>
<dbReference type="Pfam" id="PF06722">
    <property type="entry name" value="EryCIII-like_C"/>
    <property type="match status" value="1"/>
</dbReference>